<comment type="similarity">
    <text evidence="1">Belongs to the short-chain dehydrogenases/reductases (SDR) family.</text>
</comment>
<evidence type="ECO:0000313" key="4">
    <source>
        <dbReference type="Proteomes" id="UP001501591"/>
    </source>
</evidence>
<dbReference type="CDD" id="cd05233">
    <property type="entry name" value="SDR_c"/>
    <property type="match status" value="1"/>
</dbReference>
<dbReference type="SUPFAM" id="SSF51735">
    <property type="entry name" value="NAD(P)-binding Rossmann-fold domains"/>
    <property type="match status" value="1"/>
</dbReference>
<comment type="caution">
    <text evidence="3">The sequence shown here is derived from an EMBL/GenBank/DDBJ whole genome shotgun (WGS) entry which is preliminary data.</text>
</comment>
<accession>A0ABP7NCD1</accession>
<name>A0ABP7NCD1_9MICO</name>
<keyword evidence="4" id="KW-1185">Reference proteome</keyword>
<gene>
    <name evidence="3" type="ORF">GCM10022383_20790</name>
</gene>
<reference evidence="4" key="1">
    <citation type="journal article" date="2019" name="Int. J. Syst. Evol. Microbiol.">
        <title>The Global Catalogue of Microorganisms (GCM) 10K type strain sequencing project: providing services to taxonomists for standard genome sequencing and annotation.</title>
        <authorList>
            <consortium name="The Broad Institute Genomics Platform"/>
            <consortium name="The Broad Institute Genome Sequencing Center for Infectious Disease"/>
            <person name="Wu L."/>
            <person name="Ma J."/>
        </authorList>
    </citation>
    <scope>NUCLEOTIDE SEQUENCE [LARGE SCALE GENOMIC DNA]</scope>
    <source>
        <strain evidence="4">JCM 17024</strain>
    </source>
</reference>
<dbReference type="PANTHER" id="PTHR43943">
    <property type="entry name" value="DEHYDROGENASE/REDUCTASE (SDR FAMILY) MEMBER 4"/>
    <property type="match status" value="1"/>
</dbReference>
<proteinExistence type="inferred from homology"/>
<evidence type="ECO:0000256" key="1">
    <source>
        <dbReference type="ARBA" id="ARBA00006484"/>
    </source>
</evidence>
<organism evidence="3 4">
    <name type="scientific">Microbacterium soli</name>
    <dbReference type="NCBI Taxonomy" id="446075"/>
    <lineage>
        <taxon>Bacteria</taxon>
        <taxon>Bacillati</taxon>
        <taxon>Actinomycetota</taxon>
        <taxon>Actinomycetes</taxon>
        <taxon>Micrococcales</taxon>
        <taxon>Microbacteriaceae</taxon>
        <taxon>Microbacterium</taxon>
    </lineage>
</organism>
<dbReference type="Pfam" id="PF13561">
    <property type="entry name" value="adh_short_C2"/>
    <property type="match status" value="1"/>
</dbReference>
<protein>
    <submittedName>
        <fullName evidence="3">SDR family NAD(P)-dependent oxidoreductase</fullName>
    </submittedName>
</protein>
<dbReference type="PANTHER" id="PTHR43943:SF17">
    <property type="entry name" value="3-PHENYLPROPIONATE-DIHYDRODIOL_CINNAMIC ACID-DIHYDRODIOL DEHYDROGENASE"/>
    <property type="match status" value="1"/>
</dbReference>
<dbReference type="Gene3D" id="3.40.50.720">
    <property type="entry name" value="NAD(P)-binding Rossmann-like Domain"/>
    <property type="match status" value="1"/>
</dbReference>
<dbReference type="Proteomes" id="UP001501591">
    <property type="component" value="Unassembled WGS sequence"/>
</dbReference>
<sequence length="253" mass="26192">MDLQLKGKTAMITGATRGIGRATAQLFAEEGANVAFCARDAESVATVEAELRETGVKAAGTALDVADAAALRAWVESTAADFGGIDMAVANVSALAIPDTEENWETSFRVDLMGTVNLVKAVLPHLERSTVRSVVAISSVSGREADFASGPYGTMKTAIIGFMAGVALQVADKNIRVNTVSPGNTYFPGGVWEGIEGGDPALFEFAMGLNPTGRMGTPEEIAAGVVFVSSPLASRVSGSNFLIDGALTRGIQF</sequence>
<evidence type="ECO:0000256" key="2">
    <source>
        <dbReference type="ARBA" id="ARBA00023002"/>
    </source>
</evidence>
<dbReference type="PRINTS" id="PR00081">
    <property type="entry name" value="GDHRDH"/>
</dbReference>
<dbReference type="RefSeq" id="WP_344819507.1">
    <property type="nucleotide sequence ID" value="NZ_BAABCP010000001.1"/>
</dbReference>
<dbReference type="InterPro" id="IPR036291">
    <property type="entry name" value="NAD(P)-bd_dom_sf"/>
</dbReference>
<dbReference type="EMBL" id="BAABCP010000001">
    <property type="protein sequence ID" value="GAA3942741.1"/>
    <property type="molecule type" value="Genomic_DNA"/>
</dbReference>
<evidence type="ECO:0000313" key="3">
    <source>
        <dbReference type="EMBL" id="GAA3942741.1"/>
    </source>
</evidence>
<keyword evidence="2" id="KW-0560">Oxidoreductase</keyword>
<dbReference type="InterPro" id="IPR002347">
    <property type="entry name" value="SDR_fam"/>
</dbReference>